<dbReference type="RefSeq" id="WP_151537291.1">
    <property type="nucleotide sequence ID" value="NZ_WBOS01000022.1"/>
</dbReference>
<dbReference type="OrthoDB" id="2941564at2"/>
<name>A0A6L3V072_9BACI</name>
<gene>
    <name evidence="2" type="ORF">F7731_23880</name>
</gene>
<protein>
    <submittedName>
        <fullName evidence="2">ATP-dependent Lon protease</fullName>
    </submittedName>
</protein>
<evidence type="ECO:0000313" key="2">
    <source>
        <dbReference type="EMBL" id="KAB2328993.1"/>
    </source>
</evidence>
<evidence type="ECO:0000256" key="1">
    <source>
        <dbReference type="SAM" id="Phobius"/>
    </source>
</evidence>
<comment type="caution">
    <text evidence="2">The sequence shown here is derived from an EMBL/GenBank/DDBJ whole genome shotgun (WGS) entry which is preliminary data.</text>
</comment>
<keyword evidence="2" id="KW-0645">Protease</keyword>
<proteinExistence type="predicted"/>
<keyword evidence="1" id="KW-0812">Transmembrane</keyword>
<keyword evidence="1" id="KW-1133">Transmembrane helix</keyword>
<evidence type="ECO:0000313" key="3">
    <source>
        <dbReference type="Proteomes" id="UP000481030"/>
    </source>
</evidence>
<keyword evidence="1" id="KW-0472">Membrane</keyword>
<dbReference type="Proteomes" id="UP000481030">
    <property type="component" value="Unassembled WGS sequence"/>
</dbReference>
<dbReference type="GO" id="GO:0006508">
    <property type="term" value="P:proteolysis"/>
    <property type="evidence" value="ECO:0007669"/>
    <property type="project" value="UniProtKB-KW"/>
</dbReference>
<dbReference type="AlphaFoldDB" id="A0A6L3V072"/>
<dbReference type="GO" id="GO:0008233">
    <property type="term" value="F:peptidase activity"/>
    <property type="evidence" value="ECO:0007669"/>
    <property type="project" value="UniProtKB-KW"/>
</dbReference>
<dbReference type="EMBL" id="WBOS01000022">
    <property type="protein sequence ID" value="KAB2328993.1"/>
    <property type="molecule type" value="Genomic_DNA"/>
</dbReference>
<sequence length="77" mass="8664">MKLLLSIILAGLLGILIFFGPIGVYILCAIIVGVIFRSFVLLNEIHKQVISVGGIDRAKEAYERYLKESEKETNEKR</sequence>
<keyword evidence="2" id="KW-0378">Hydrolase</keyword>
<organism evidence="2 3">
    <name type="scientific">Cytobacillus depressus</name>
    <dbReference type="NCBI Taxonomy" id="1602942"/>
    <lineage>
        <taxon>Bacteria</taxon>
        <taxon>Bacillati</taxon>
        <taxon>Bacillota</taxon>
        <taxon>Bacilli</taxon>
        <taxon>Bacillales</taxon>
        <taxon>Bacillaceae</taxon>
        <taxon>Cytobacillus</taxon>
    </lineage>
</organism>
<accession>A0A6L3V072</accession>
<keyword evidence="3" id="KW-1185">Reference proteome</keyword>
<reference evidence="2 3" key="1">
    <citation type="journal article" date="2016" name="Antonie Van Leeuwenhoek">
        <title>Bacillus depressus sp. nov., isolated from soil of a sunflower field.</title>
        <authorList>
            <person name="Wei X."/>
            <person name="Xin D."/>
            <person name="Xin Y."/>
            <person name="Zhang H."/>
            <person name="Wang T."/>
            <person name="Zhang J."/>
        </authorList>
    </citation>
    <scope>NUCLEOTIDE SEQUENCE [LARGE SCALE GENOMIC DNA]</scope>
    <source>
        <strain evidence="2 3">BZ1</strain>
    </source>
</reference>
<feature type="transmembrane region" description="Helical" evidence="1">
    <location>
        <begin position="6"/>
        <end position="36"/>
    </location>
</feature>